<proteinExistence type="predicted"/>
<reference evidence="2" key="1">
    <citation type="submission" date="2020-08" db="EMBL/GenBank/DDBJ databases">
        <title>Multicomponent nature underlies the extraordinary mechanical properties of spider dragline silk.</title>
        <authorList>
            <person name="Kono N."/>
            <person name="Nakamura H."/>
            <person name="Mori M."/>
            <person name="Yoshida Y."/>
            <person name="Ohtoshi R."/>
            <person name="Malay A.D."/>
            <person name="Moran D.A.P."/>
            <person name="Tomita M."/>
            <person name="Numata K."/>
            <person name="Arakawa K."/>
        </authorList>
    </citation>
    <scope>NUCLEOTIDE SEQUENCE</scope>
</reference>
<dbReference type="EMBL" id="BMAW01119581">
    <property type="protein sequence ID" value="GFT85397.1"/>
    <property type="molecule type" value="Genomic_DNA"/>
</dbReference>
<evidence type="ECO:0000313" key="3">
    <source>
        <dbReference type="Proteomes" id="UP000887013"/>
    </source>
</evidence>
<evidence type="ECO:0000256" key="1">
    <source>
        <dbReference type="SAM" id="MobiDB-lite"/>
    </source>
</evidence>
<organism evidence="2 3">
    <name type="scientific">Nephila pilipes</name>
    <name type="common">Giant wood spider</name>
    <name type="synonym">Nephila maculata</name>
    <dbReference type="NCBI Taxonomy" id="299642"/>
    <lineage>
        <taxon>Eukaryota</taxon>
        <taxon>Metazoa</taxon>
        <taxon>Ecdysozoa</taxon>
        <taxon>Arthropoda</taxon>
        <taxon>Chelicerata</taxon>
        <taxon>Arachnida</taxon>
        <taxon>Araneae</taxon>
        <taxon>Araneomorphae</taxon>
        <taxon>Entelegynae</taxon>
        <taxon>Araneoidea</taxon>
        <taxon>Nephilidae</taxon>
        <taxon>Nephila</taxon>
    </lineage>
</organism>
<comment type="caution">
    <text evidence="2">The sequence shown here is derived from an EMBL/GenBank/DDBJ whole genome shotgun (WGS) entry which is preliminary data.</text>
</comment>
<dbReference type="AlphaFoldDB" id="A0A8X6PRN9"/>
<protein>
    <submittedName>
        <fullName evidence="2">Uncharacterized protein</fullName>
    </submittedName>
</protein>
<dbReference type="Proteomes" id="UP000887013">
    <property type="component" value="Unassembled WGS sequence"/>
</dbReference>
<keyword evidence="3" id="KW-1185">Reference proteome</keyword>
<gene>
    <name evidence="2" type="ORF">NPIL_70541</name>
</gene>
<feature type="region of interest" description="Disordered" evidence="1">
    <location>
        <begin position="26"/>
        <end position="62"/>
    </location>
</feature>
<evidence type="ECO:0000313" key="2">
    <source>
        <dbReference type="EMBL" id="GFT85397.1"/>
    </source>
</evidence>
<sequence length="115" mass="12990">MKTNNKNKTFNSVEIQPNTSYAQAFQPKTDQQRAALHGKPAEATSEPRGGNIPKNNSKYRQSKSTDDFTIFDAIKELKSFFQLFPGLLGACKQMRNNPDKTDKLNIFFQAICTQV</sequence>
<accession>A0A8X6PRN9</accession>
<name>A0A8X6PRN9_NEPPI</name>
<feature type="region of interest" description="Disordered" evidence="1">
    <location>
        <begin position="1"/>
        <end position="20"/>
    </location>
</feature>